<dbReference type="Proteomes" id="UP001367508">
    <property type="component" value="Unassembled WGS sequence"/>
</dbReference>
<dbReference type="GO" id="GO:0009414">
    <property type="term" value="P:response to water deprivation"/>
    <property type="evidence" value="ECO:0007669"/>
    <property type="project" value="UniProtKB-ARBA"/>
</dbReference>
<dbReference type="GO" id="GO:0016020">
    <property type="term" value="C:membrane"/>
    <property type="evidence" value="ECO:0007669"/>
    <property type="project" value="TreeGrafter"/>
</dbReference>
<evidence type="ECO:0000313" key="5">
    <source>
        <dbReference type="Proteomes" id="UP001367508"/>
    </source>
</evidence>
<accession>A0AAN9KQ80</accession>
<dbReference type="PANTHER" id="PTHR33346">
    <property type="entry name" value="DEHYDRIN XERO 2-RELATED"/>
    <property type="match status" value="1"/>
</dbReference>
<proteinExistence type="inferred from homology"/>
<name>A0AAN9KQ80_CANGL</name>
<dbReference type="PANTHER" id="PTHR33346:SF2">
    <property type="entry name" value="DEHYDRIN ERD14"/>
    <property type="match status" value="1"/>
</dbReference>
<keyword evidence="5" id="KW-1185">Reference proteome</keyword>
<evidence type="ECO:0000256" key="1">
    <source>
        <dbReference type="ARBA" id="ARBA00008403"/>
    </source>
</evidence>
<dbReference type="EMBL" id="JAYMYQ010000007">
    <property type="protein sequence ID" value="KAK7321835.1"/>
    <property type="molecule type" value="Genomic_DNA"/>
</dbReference>
<feature type="compositionally biased region" description="Basic and acidic residues" evidence="3">
    <location>
        <begin position="110"/>
        <end position="164"/>
    </location>
</feature>
<feature type="compositionally biased region" description="Basic and acidic residues" evidence="3">
    <location>
        <begin position="52"/>
        <end position="80"/>
    </location>
</feature>
<dbReference type="InterPro" id="IPR000167">
    <property type="entry name" value="Dehydrin"/>
</dbReference>
<gene>
    <name evidence="4" type="ORF">VNO77_32820</name>
</gene>
<dbReference type="PROSITE" id="PS00823">
    <property type="entry name" value="DEHYDRIN_2"/>
    <property type="match status" value="1"/>
</dbReference>
<reference evidence="4 5" key="1">
    <citation type="submission" date="2024-01" db="EMBL/GenBank/DDBJ databases">
        <title>The genomes of 5 underutilized Papilionoideae crops provide insights into root nodulation and disease resistanc.</title>
        <authorList>
            <person name="Jiang F."/>
        </authorList>
    </citation>
    <scope>NUCLEOTIDE SEQUENCE [LARGE SCALE GENOMIC DNA]</scope>
    <source>
        <strain evidence="4">LVBAO_FW01</strain>
        <tissue evidence="4">Leaves</tissue>
    </source>
</reference>
<feature type="compositionally biased region" description="Basic and acidic residues" evidence="3">
    <location>
        <begin position="178"/>
        <end position="219"/>
    </location>
</feature>
<feature type="compositionally biased region" description="Basic and acidic residues" evidence="3">
    <location>
        <begin position="1"/>
        <end position="13"/>
    </location>
</feature>
<organism evidence="4 5">
    <name type="scientific">Canavalia gladiata</name>
    <name type="common">Sword bean</name>
    <name type="synonym">Dolichos gladiatus</name>
    <dbReference type="NCBI Taxonomy" id="3824"/>
    <lineage>
        <taxon>Eukaryota</taxon>
        <taxon>Viridiplantae</taxon>
        <taxon>Streptophyta</taxon>
        <taxon>Embryophyta</taxon>
        <taxon>Tracheophyta</taxon>
        <taxon>Spermatophyta</taxon>
        <taxon>Magnoliopsida</taxon>
        <taxon>eudicotyledons</taxon>
        <taxon>Gunneridae</taxon>
        <taxon>Pentapetalae</taxon>
        <taxon>rosids</taxon>
        <taxon>fabids</taxon>
        <taxon>Fabales</taxon>
        <taxon>Fabaceae</taxon>
        <taxon>Papilionoideae</taxon>
        <taxon>50 kb inversion clade</taxon>
        <taxon>NPAAA clade</taxon>
        <taxon>indigoferoid/millettioid clade</taxon>
        <taxon>Phaseoleae</taxon>
        <taxon>Canavalia</taxon>
    </lineage>
</organism>
<comment type="caution">
    <text evidence="4">The sequence shown here is derived from an EMBL/GenBank/DDBJ whole genome shotgun (WGS) entry which is preliminary data.</text>
</comment>
<evidence type="ECO:0000256" key="2">
    <source>
        <dbReference type="RuleBase" id="RU003995"/>
    </source>
</evidence>
<feature type="region of interest" description="Disordered" evidence="3">
    <location>
        <begin position="1"/>
        <end position="219"/>
    </location>
</feature>
<dbReference type="AlphaFoldDB" id="A0AAN9KQ80"/>
<dbReference type="Pfam" id="PF00257">
    <property type="entry name" value="Dehydrin"/>
    <property type="match status" value="1"/>
</dbReference>
<dbReference type="GO" id="GO:0005829">
    <property type="term" value="C:cytosol"/>
    <property type="evidence" value="ECO:0007669"/>
    <property type="project" value="TreeGrafter"/>
</dbReference>
<dbReference type="InterPro" id="IPR030513">
    <property type="entry name" value="Dehydrin_CS"/>
</dbReference>
<protein>
    <recommendedName>
        <fullName evidence="6">Dehydrin</fullName>
    </recommendedName>
</protein>
<dbReference type="GO" id="GO:0009631">
    <property type="term" value="P:cold acclimation"/>
    <property type="evidence" value="ECO:0007669"/>
    <property type="project" value="TreeGrafter"/>
</dbReference>
<evidence type="ECO:0008006" key="6">
    <source>
        <dbReference type="Google" id="ProtNLM"/>
    </source>
</evidence>
<comment type="similarity">
    <text evidence="1 2">Belongs to the plant dehydrin family.</text>
</comment>
<evidence type="ECO:0000256" key="3">
    <source>
        <dbReference type="SAM" id="MobiDB-lite"/>
    </source>
</evidence>
<evidence type="ECO:0000313" key="4">
    <source>
        <dbReference type="EMBL" id="KAK7321835.1"/>
    </source>
</evidence>
<sequence length="219" mass="24842">MAEEKLNKSHEYDTTSTNTETEIKDRGVFDFLGKKKEEEKPQEEVLATNFDNKVKLSNEPETKLQEQEGDKKHTLLEKLHRSNSSSSSSSDEEEEGEGGEKKKKKKEKKGLKEKIGGDDHKEQDTAVPVEKVEVDSEHPDTEEKKGFLDKIKEKLPGQHKKAEEVSSTSSEYVAAHTAETHEGEAKDKEKKGLLDKIKEKLPGYHSKPNEDKEKETDTH</sequence>
<feature type="compositionally biased region" description="Basic and acidic residues" evidence="3">
    <location>
        <begin position="21"/>
        <end position="43"/>
    </location>
</feature>
<dbReference type="GO" id="GO:0009737">
    <property type="term" value="P:response to abscisic acid"/>
    <property type="evidence" value="ECO:0007669"/>
    <property type="project" value="TreeGrafter"/>
</dbReference>
<dbReference type="PROSITE" id="PS00315">
    <property type="entry name" value="DEHYDRIN_1"/>
    <property type="match status" value="1"/>
</dbReference>